<protein>
    <recommendedName>
        <fullName evidence="4">Peptidoglycan-binding protein CsiV</fullName>
    </recommendedName>
</protein>
<dbReference type="Proteomes" id="UP001157134">
    <property type="component" value="Unassembled WGS sequence"/>
</dbReference>
<evidence type="ECO:0000313" key="2">
    <source>
        <dbReference type="EMBL" id="GLX86942.1"/>
    </source>
</evidence>
<proteinExistence type="predicted"/>
<keyword evidence="1" id="KW-0732">Signal</keyword>
<evidence type="ECO:0008006" key="4">
    <source>
        <dbReference type="Google" id="ProtNLM"/>
    </source>
</evidence>
<accession>A0ABQ6HJ82</accession>
<dbReference type="Pfam" id="PF10972">
    <property type="entry name" value="CsiV"/>
    <property type="match status" value="1"/>
</dbReference>
<dbReference type="InterPro" id="IPR021241">
    <property type="entry name" value="CsiV"/>
</dbReference>
<reference evidence="2 3" key="1">
    <citation type="submission" date="2023-03" db="EMBL/GenBank/DDBJ databases">
        <title>Thalassotalea loyana LMG 22536T draft genome sequence.</title>
        <authorList>
            <person name="Sawabe T."/>
        </authorList>
    </citation>
    <scope>NUCLEOTIDE SEQUENCE [LARGE SCALE GENOMIC DNA]</scope>
    <source>
        <strain evidence="2 3">LMG 22536</strain>
    </source>
</reference>
<comment type="caution">
    <text evidence="2">The sequence shown here is derived from an EMBL/GenBank/DDBJ whole genome shotgun (WGS) entry which is preliminary data.</text>
</comment>
<evidence type="ECO:0000256" key="1">
    <source>
        <dbReference type="SAM" id="SignalP"/>
    </source>
</evidence>
<feature type="chain" id="PRO_5047126619" description="Peptidoglycan-binding protein CsiV" evidence="1">
    <location>
        <begin position="24"/>
        <end position="506"/>
    </location>
</feature>
<name>A0ABQ6HJ82_9GAMM</name>
<keyword evidence="3" id="KW-1185">Reference proteome</keyword>
<gene>
    <name evidence="2" type="ORF">tloyanaT_31950</name>
</gene>
<organism evidence="2 3">
    <name type="scientific">Thalassotalea loyana</name>
    <dbReference type="NCBI Taxonomy" id="280483"/>
    <lineage>
        <taxon>Bacteria</taxon>
        <taxon>Pseudomonadati</taxon>
        <taxon>Pseudomonadota</taxon>
        <taxon>Gammaproteobacteria</taxon>
        <taxon>Alteromonadales</taxon>
        <taxon>Colwelliaceae</taxon>
        <taxon>Thalassotalea</taxon>
    </lineage>
</organism>
<feature type="signal peptide" evidence="1">
    <location>
        <begin position="1"/>
        <end position="23"/>
    </location>
</feature>
<dbReference type="EMBL" id="BSSV01000008">
    <property type="protein sequence ID" value="GLX86942.1"/>
    <property type="molecule type" value="Genomic_DNA"/>
</dbReference>
<sequence>MKLTQSLSFALIGALSYAPSAIAQQAKQRWFEIEVVMFQQLGDKTALKENFDIDLAPVKLNRPRDLLSQHINPDLSATKALIPVCGNTYDTPHIETASVLETEFQVADLQSVNDRELTPDEIFDFQQRDQQFIEPEDNTLSLNSGFDGEGYARVESIDDLFGQDDQPVDTLSDSITSDTEGVFVSSLTPEEQAQLQAQVAEAQHYFDEQQFSYDYSIPSDICLLSEDALAQLKQADSSFDEDYFALDTMPRKILRVEDIYSTQPYLMSDNSLELHDIVVQLRRSKNFRPLLHVGWRQPAISKRRSRPMRLFAGENLKYAHEKAMKAYQAELEAQNELSLALNLAQEALAGEEQLAGTVSSDTLLVTDVPKEPEPHPYEQIIAELKRGDIAAEQALETVTHTDDNSLEPEQLVMPVAPELDWTIDGLFNVHLNHYLYITAEFNVANKSLAEHETALLSDPTSQIEAIRFSQNRRVISKEVHYFDHPYMGMIVKIRRYKVPTREEETE</sequence>
<evidence type="ECO:0000313" key="3">
    <source>
        <dbReference type="Proteomes" id="UP001157134"/>
    </source>
</evidence>
<dbReference type="RefSeq" id="WP_284300489.1">
    <property type="nucleotide sequence ID" value="NZ_BSSV01000008.1"/>
</dbReference>